<evidence type="ECO:0000313" key="3">
    <source>
        <dbReference type="Proteomes" id="UP000238362"/>
    </source>
</evidence>
<evidence type="ECO:0000256" key="1">
    <source>
        <dbReference type="SAM" id="MobiDB-lite"/>
    </source>
</evidence>
<accession>A0A2T0LN58</accession>
<comment type="caution">
    <text evidence="2">The sequence shown here is derived from an EMBL/GenBank/DDBJ whole genome shotgun (WGS) entry which is preliminary data.</text>
</comment>
<dbReference type="RefSeq" id="WP_106181289.1">
    <property type="nucleotide sequence ID" value="NZ_PVNH01000011.1"/>
</dbReference>
<proteinExistence type="predicted"/>
<organism evidence="2 3">
    <name type="scientific">Prauserella shujinwangii</name>
    <dbReference type="NCBI Taxonomy" id="1453103"/>
    <lineage>
        <taxon>Bacteria</taxon>
        <taxon>Bacillati</taxon>
        <taxon>Actinomycetota</taxon>
        <taxon>Actinomycetes</taxon>
        <taxon>Pseudonocardiales</taxon>
        <taxon>Pseudonocardiaceae</taxon>
        <taxon>Prauserella</taxon>
    </lineage>
</organism>
<dbReference type="OrthoDB" id="3541690at2"/>
<gene>
    <name evidence="2" type="ORF">B0I33_111136</name>
</gene>
<feature type="compositionally biased region" description="Basic and acidic residues" evidence="1">
    <location>
        <begin position="164"/>
        <end position="266"/>
    </location>
</feature>
<name>A0A2T0LN58_9PSEU</name>
<dbReference type="AlphaFoldDB" id="A0A2T0LN58"/>
<dbReference type="Proteomes" id="UP000238362">
    <property type="component" value="Unassembled WGS sequence"/>
</dbReference>
<evidence type="ECO:0000313" key="2">
    <source>
        <dbReference type="EMBL" id="PRX44624.1"/>
    </source>
</evidence>
<keyword evidence="3" id="KW-1185">Reference proteome</keyword>
<dbReference type="EMBL" id="PVNH01000011">
    <property type="protein sequence ID" value="PRX44624.1"/>
    <property type="molecule type" value="Genomic_DNA"/>
</dbReference>
<sequence length="276" mass="31293">MEFDAVADELYGADRDEFTALRDERAKAARAEGDRELAKRIKELRKPTTAAWLVNRLARRRPGEVGRLGELGDALRRAHSELAGEDLRALSRQRHELVQALTGQASELADGAVSESVTREVERTLEAALTDPEAGKAVAEGRLSSALEPAAGFSGDWLAIGPAPERRERQSREQPKRQAQREEREQREDRQAAERDRKVRDLAEARRRREERKRVRAELTEARSARNTAETELRAAEREEAKARERTEAARRTLEAAERDVQHAEQRLANLEQARE</sequence>
<feature type="region of interest" description="Disordered" evidence="1">
    <location>
        <begin position="154"/>
        <end position="276"/>
    </location>
</feature>
<protein>
    <submittedName>
        <fullName evidence="2">Uncharacterized protein</fullName>
    </submittedName>
</protein>
<reference evidence="2 3" key="1">
    <citation type="submission" date="2018-03" db="EMBL/GenBank/DDBJ databases">
        <title>Genomic Encyclopedia of Type Strains, Phase III (KMG-III): the genomes of soil and plant-associated and newly described type strains.</title>
        <authorList>
            <person name="Whitman W."/>
        </authorList>
    </citation>
    <scope>NUCLEOTIDE SEQUENCE [LARGE SCALE GENOMIC DNA]</scope>
    <source>
        <strain evidence="2 3">CGMCC 4.7125</strain>
    </source>
</reference>